<dbReference type="InterPro" id="IPR013988">
    <property type="entry name" value="YjdM_C"/>
</dbReference>
<organism evidence="2 3">
    <name type="scientific">Parvicella tangerina</name>
    <dbReference type="NCBI Taxonomy" id="2829795"/>
    <lineage>
        <taxon>Bacteria</taxon>
        <taxon>Pseudomonadati</taxon>
        <taxon>Bacteroidota</taxon>
        <taxon>Flavobacteriia</taxon>
        <taxon>Flavobacteriales</taxon>
        <taxon>Parvicellaceae</taxon>
        <taxon>Parvicella</taxon>
    </lineage>
</organism>
<name>A0A916JHS7_9FLAO</name>
<dbReference type="Proteomes" id="UP000683507">
    <property type="component" value="Chromosome"/>
</dbReference>
<dbReference type="PANTHER" id="PTHR30305">
    <property type="entry name" value="PROTEIN YJDM-RELATED"/>
    <property type="match status" value="1"/>
</dbReference>
<dbReference type="EMBL" id="OU015584">
    <property type="protein sequence ID" value="CAG5076286.1"/>
    <property type="molecule type" value="Genomic_DNA"/>
</dbReference>
<evidence type="ECO:0000259" key="1">
    <source>
        <dbReference type="SMART" id="SM00782"/>
    </source>
</evidence>
<feature type="domain" description="PhnA protein N-terminal proteobacterial" evidence="1">
    <location>
        <begin position="6"/>
        <end position="52"/>
    </location>
</feature>
<dbReference type="AlphaFoldDB" id="A0A916JHS7"/>
<dbReference type="RefSeq" id="WP_258540287.1">
    <property type="nucleotide sequence ID" value="NZ_OU015584.1"/>
</dbReference>
<dbReference type="SUPFAM" id="SSF82057">
    <property type="entry name" value="Prokaryotic SH3-related domain"/>
    <property type="match status" value="1"/>
</dbReference>
<dbReference type="Gene3D" id="2.30.30.40">
    <property type="entry name" value="SH3 Domains"/>
    <property type="match status" value="1"/>
</dbReference>
<gene>
    <name evidence="2" type="ORF">CRYO30217_00041</name>
</gene>
<dbReference type="PANTHER" id="PTHR30305:SF3">
    <property type="entry name" value="PROTEIN YJDM"/>
    <property type="match status" value="1"/>
</dbReference>
<evidence type="ECO:0000313" key="3">
    <source>
        <dbReference type="Proteomes" id="UP000683507"/>
    </source>
</evidence>
<dbReference type="InterPro" id="IPR013991">
    <property type="entry name" value="PhnaA_N_proteobac"/>
</dbReference>
<sequence length="192" mass="21729">MKLEERLKERSNDQCELCSGTNALSVYMVPPYEDDSYDRHAYICSVCKEQIEDADKTAANHWRCLNDSMWSEVPAVKVLAYRMLMRLRPEGWPQDLLDMIYLTDEELAWAKSYGDGIADEDKVIHKDCNGAVLSAGDTVTLIKDLNVKGGGFTAKRGTAVRNITLDPENDQYIEGKVDGQKIVIITEYVKKQ</sequence>
<protein>
    <recommendedName>
        <fullName evidence="1">PhnA protein N-terminal proteobacterial domain-containing protein</fullName>
    </recommendedName>
</protein>
<accession>A0A916JHS7</accession>
<evidence type="ECO:0000313" key="2">
    <source>
        <dbReference type="EMBL" id="CAG5076286.1"/>
    </source>
</evidence>
<keyword evidence="3" id="KW-1185">Reference proteome</keyword>
<dbReference type="SMART" id="SM00782">
    <property type="entry name" value="PhnA_Zn_Ribbon"/>
    <property type="match status" value="1"/>
</dbReference>
<dbReference type="KEGG" id="ptan:CRYO30217_00041"/>
<dbReference type="Pfam" id="PF03831">
    <property type="entry name" value="YjdM"/>
    <property type="match status" value="1"/>
</dbReference>
<reference evidence="2" key="1">
    <citation type="submission" date="2021-04" db="EMBL/GenBank/DDBJ databases">
        <authorList>
            <person name="Rodrigo-Torres L."/>
            <person name="Arahal R. D."/>
            <person name="Lucena T."/>
        </authorList>
    </citation>
    <scope>NUCLEOTIDE SEQUENCE</scope>
    <source>
        <strain evidence="2">AS29M-1</strain>
    </source>
</reference>
<proteinExistence type="predicted"/>